<dbReference type="AlphaFoldDB" id="A0A849HFT9"/>
<dbReference type="PANTHER" id="PTHR43317:SF3">
    <property type="entry name" value="BLR2883 PROTEIN"/>
    <property type="match status" value="1"/>
</dbReference>
<dbReference type="RefSeq" id="WP_171242962.1">
    <property type="nucleotide sequence ID" value="NZ_JABEPQ010000001.1"/>
</dbReference>
<dbReference type="Proteomes" id="UP000588586">
    <property type="component" value="Unassembled WGS sequence"/>
</dbReference>
<organism evidence="2 3">
    <name type="scientific">Knoellia koreensis</name>
    <dbReference type="NCBI Taxonomy" id="2730921"/>
    <lineage>
        <taxon>Bacteria</taxon>
        <taxon>Bacillati</taxon>
        <taxon>Actinomycetota</taxon>
        <taxon>Actinomycetes</taxon>
        <taxon>Micrococcales</taxon>
        <taxon>Intrasporangiaceae</taxon>
        <taxon>Knoellia</taxon>
    </lineage>
</organism>
<dbReference type="InterPro" id="IPR029063">
    <property type="entry name" value="SAM-dependent_MTases_sf"/>
</dbReference>
<keyword evidence="1" id="KW-0620">Polyamine biosynthesis</keyword>
<evidence type="ECO:0000256" key="1">
    <source>
        <dbReference type="ARBA" id="ARBA00023115"/>
    </source>
</evidence>
<dbReference type="SUPFAM" id="SSF53335">
    <property type="entry name" value="S-adenosyl-L-methionine-dependent methyltransferases"/>
    <property type="match status" value="1"/>
</dbReference>
<gene>
    <name evidence="2" type="ORF">HJG52_08360</name>
</gene>
<name>A0A849HFT9_9MICO</name>
<protein>
    <recommendedName>
        <fullName evidence="4">Spermidine synthase</fullName>
    </recommendedName>
</protein>
<keyword evidence="3" id="KW-1185">Reference proteome</keyword>
<comment type="caution">
    <text evidence="2">The sequence shown here is derived from an EMBL/GenBank/DDBJ whole genome shotgun (WGS) entry which is preliminary data.</text>
</comment>
<evidence type="ECO:0000313" key="2">
    <source>
        <dbReference type="EMBL" id="NNM46019.1"/>
    </source>
</evidence>
<reference evidence="2 3" key="1">
    <citation type="submission" date="2020-04" db="EMBL/GenBank/DDBJ databases">
        <title>Knoellia sp. isolate from air conditioner.</title>
        <authorList>
            <person name="Chea S."/>
            <person name="Kim D.-U."/>
        </authorList>
    </citation>
    <scope>NUCLEOTIDE SEQUENCE [LARGE SCALE GENOMIC DNA]</scope>
    <source>
        <strain evidence="2 3">DB2414S</strain>
    </source>
</reference>
<accession>A0A849HFT9</accession>
<evidence type="ECO:0000313" key="3">
    <source>
        <dbReference type="Proteomes" id="UP000588586"/>
    </source>
</evidence>
<sequence>MSGFGDEGGVTAAELVTVARSHTPHGEVALRRRGEVLELVVGGVFAMDTVDVSTEVELAQAALADHTDPSRVLVGGLGLGFTARTVLADDRVERLDVVELAAPLVQWARAGVVPELADLEADGRCRLYAADVADVLTGTSPVPSQPWDLILLDVDNGPGFLVHAHNAGLYAPTGLHAAYGALAPGGRLVIWSSHEAPDLAADQRALATRHDGATAGEQVITIHREGRRFDYALYSLTAPAAAPTPGRA</sequence>
<proteinExistence type="predicted"/>
<dbReference type="GO" id="GO:0006596">
    <property type="term" value="P:polyamine biosynthetic process"/>
    <property type="evidence" value="ECO:0007669"/>
    <property type="project" value="UniProtKB-KW"/>
</dbReference>
<evidence type="ECO:0008006" key="4">
    <source>
        <dbReference type="Google" id="ProtNLM"/>
    </source>
</evidence>
<dbReference type="Gene3D" id="3.40.50.150">
    <property type="entry name" value="Vaccinia Virus protein VP39"/>
    <property type="match status" value="1"/>
</dbReference>
<dbReference type="PANTHER" id="PTHR43317">
    <property type="entry name" value="THERMOSPERMINE SYNTHASE ACAULIS5"/>
    <property type="match status" value="1"/>
</dbReference>
<dbReference type="EMBL" id="JABEPQ010000001">
    <property type="protein sequence ID" value="NNM46019.1"/>
    <property type="molecule type" value="Genomic_DNA"/>
</dbReference>